<gene>
    <name evidence="9" type="ORF">H2204_013677</name>
</gene>
<dbReference type="InterPro" id="IPR036259">
    <property type="entry name" value="MFS_trans_sf"/>
</dbReference>
<feature type="transmembrane region" description="Helical" evidence="7">
    <location>
        <begin position="462"/>
        <end position="481"/>
    </location>
</feature>
<feature type="transmembrane region" description="Helical" evidence="7">
    <location>
        <begin position="262"/>
        <end position="281"/>
    </location>
</feature>
<comment type="caution">
    <text evidence="9">The sequence shown here is derived from an EMBL/GenBank/DDBJ whole genome shotgun (WGS) entry which is preliminary data.</text>
</comment>
<dbReference type="PROSITE" id="PS50850">
    <property type="entry name" value="MFS"/>
    <property type="match status" value="1"/>
</dbReference>
<protein>
    <recommendedName>
        <fullName evidence="8">Major facilitator superfamily (MFS) profile domain-containing protein</fullName>
    </recommendedName>
</protein>
<dbReference type="FunFam" id="1.20.1250.20:FF:000196">
    <property type="entry name" value="MFS toxin efflux pump (AflT)"/>
    <property type="match status" value="1"/>
</dbReference>
<dbReference type="AlphaFoldDB" id="A0AA38XQX2"/>
<dbReference type="PANTHER" id="PTHR23501">
    <property type="entry name" value="MAJOR FACILITATOR SUPERFAMILY"/>
    <property type="match status" value="1"/>
</dbReference>
<feature type="transmembrane region" description="Helical" evidence="7">
    <location>
        <begin position="63"/>
        <end position="89"/>
    </location>
</feature>
<dbReference type="SUPFAM" id="SSF103473">
    <property type="entry name" value="MFS general substrate transporter"/>
    <property type="match status" value="1"/>
</dbReference>
<comment type="similarity">
    <text evidence="2">Belongs to the major facilitator superfamily. TCR/Tet family.</text>
</comment>
<feature type="transmembrane region" description="Helical" evidence="7">
    <location>
        <begin position="132"/>
        <end position="151"/>
    </location>
</feature>
<dbReference type="InterPro" id="IPR020846">
    <property type="entry name" value="MFS_dom"/>
</dbReference>
<feature type="transmembrane region" description="Helical" evidence="7">
    <location>
        <begin position="367"/>
        <end position="385"/>
    </location>
</feature>
<name>A0AA38XQX2_9EURO</name>
<proteinExistence type="inferred from homology"/>
<evidence type="ECO:0000313" key="9">
    <source>
        <dbReference type="EMBL" id="KAJ9617546.1"/>
    </source>
</evidence>
<evidence type="ECO:0000259" key="8">
    <source>
        <dbReference type="PROSITE" id="PS50850"/>
    </source>
</evidence>
<evidence type="ECO:0000256" key="6">
    <source>
        <dbReference type="SAM" id="MobiDB-lite"/>
    </source>
</evidence>
<feature type="transmembrane region" description="Helical" evidence="7">
    <location>
        <begin position="163"/>
        <end position="181"/>
    </location>
</feature>
<dbReference type="Proteomes" id="UP001172681">
    <property type="component" value="Unassembled WGS sequence"/>
</dbReference>
<feature type="region of interest" description="Disordered" evidence="6">
    <location>
        <begin position="1"/>
        <end position="55"/>
    </location>
</feature>
<feature type="transmembrane region" description="Helical" evidence="7">
    <location>
        <begin position="427"/>
        <end position="450"/>
    </location>
</feature>
<evidence type="ECO:0000256" key="3">
    <source>
        <dbReference type="ARBA" id="ARBA00022692"/>
    </source>
</evidence>
<feature type="transmembrane region" description="Helical" evidence="7">
    <location>
        <begin position="397"/>
        <end position="415"/>
    </location>
</feature>
<reference evidence="9" key="1">
    <citation type="submission" date="2022-10" db="EMBL/GenBank/DDBJ databases">
        <title>Culturing micro-colonial fungi from biological soil crusts in the Mojave desert and describing Neophaeococcomyces mojavensis, and introducing the new genera and species Taxawa tesnikishii.</title>
        <authorList>
            <person name="Kurbessoian T."/>
            <person name="Stajich J.E."/>
        </authorList>
    </citation>
    <scope>NUCLEOTIDE SEQUENCE</scope>
    <source>
        <strain evidence="9">TK_35</strain>
    </source>
</reference>
<dbReference type="GO" id="GO:0022857">
    <property type="term" value="F:transmembrane transporter activity"/>
    <property type="evidence" value="ECO:0007669"/>
    <property type="project" value="InterPro"/>
</dbReference>
<dbReference type="CDD" id="cd17502">
    <property type="entry name" value="MFS_Azr1_MDR_like"/>
    <property type="match status" value="1"/>
</dbReference>
<feature type="transmembrane region" description="Helical" evidence="7">
    <location>
        <begin position="533"/>
        <end position="552"/>
    </location>
</feature>
<organism evidence="9 10">
    <name type="scientific">Knufia peltigerae</name>
    <dbReference type="NCBI Taxonomy" id="1002370"/>
    <lineage>
        <taxon>Eukaryota</taxon>
        <taxon>Fungi</taxon>
        <taxon>Dikarya</taxon>
        <taxon>Ascomycota</taxon>
        <taxon>Pezizomycotina</taxon>
        <taxon>Eurotiomycetes</taxon>
        <taxon>Chaetothyriomycetidae</taxon>
        <taxon>Chaetothyriales</taxon>
        <taxon>Trichomeriaceae</taxon>
        <taxon>Knufia</taxon>
    </lineage>
</organism>
<feature type="transmembrane region" description="Helical" evidence="7">
    <location>
        <begin position="219"/>
        <end position="241"/>
    </location>
</feature>
<feature type="compositionally biased region" description="Basic and acidic residues" evidence="6">
    <location>
        <begin position="25"/>
        <end position="39"/>
    </location>
</feature>
<accession>A0AA38XQX2</accession>
<feature type="transmembrane region" description="Helical" evidence="7">
    <location>
        <begin position="101"/>
        <end position="120"/>
    </location>
</feature>
<feature type="domain" description="Major facilitator superfamily (MFS) profile" evidence="8">
    <location>
        <begin position="66"/>
        <end position="555"/>
    </location>
</feature>
<evidence type="ECO:0000256" key="4">
    <source>
        <dbReference type="ARBA" id="ARBA00022989"/>
    </source>
</evidence>
<dbReference type="EMBL" id="JAPDRN010000159">
    <property type="protein sequence ID" value="KAJ9617546.1"/>
    <property type="molecule type" value="Genomic_DNA"/>
</dbReference>
<feature type="transmembrane region" description="Helical" evidence="7">
    <location>
        <begin position="329"/>
        <end position="355"/>
    </location>
</feature>
<evidence type="ECO:0000256" key="5">
    <source>
        <dbReference type="ARBA" id="ARBA00023136"/>
    </source>
</evidence>
<keyword evidence="4 7" id="KW-1133">Transmembrane helix</keyword>
<dbReference type="GO" id="GO:0005886">
    <property type="term" value="C:plasma membrane"/>
    <property type="evidence" value="ECO:0007669"/>
    <property type="project" value="TreeGrafter"/>
</dbReference>
<feature type="transmembrane region" description="Helical" evidence="7">
    <location>
        <begin position="287"/>
        <end position="308"/>
    </location>
</feature>
<sequence length="577" mass="61298">MAKSGLDVQDSTATKEEQNAGSNEQHADRSAGDSSRRSSLDAPAPSSEEKDATKQSKPPMLKLVTLFVSVFFSVFLMALNGSILATAIPQITTHFKSLEDIGWYGSTYLIATACMQPLVGKIYTLIPIKQTYITFMTTYTVGSAICGSATSSKMLIGGRAVQGVGGAGILNGAFTVIASTAPEGQKPIFTGIGIALSTVGQVIGPLIGGALTQNISWRWCFYISLPPAGVVLLVLTTVTIPEQTEKQPLRSNWKKLITELDLIGFALFAPASVMLLLAVIWGGNKFAWDSATVIGLFCGSFVTYLIFAAWQGHRGEKAMIPPHIIGRRLVLAGCATNLFQMASNMVLAYYLPLWFQVVKGATPTLSGVYLLPTAISQSIGAVVAGKIVQVLRYCTPWAIFGSIVSTIGSGLITTFTPTTGTGNWIGYQILVGTGRASVFQMPITAIQGFLPKKEQAMATSQVFFCQYLGGTIFLAIAQTLFTGSLRSALHRDAPGVNAEHIIEVGASAVRSAVSPADLPGVLKAYNHAIVDDFYLSVGGTCAAFVACFGLGFKKLPQRETVEKDTAADLKRTESNIA</sequence>
<dbReference type="Gene3D" id="1.20.1250.20">
    <property type="entry name" value="MFS general substrate transporter like domains"/>
    <property type="match status" value="2"/>
</dbReference>
<dbReference type="Pfam" id="PF07690">
    <property type="entry name" value="MFS_1"/>
    <property type="match status" value="1"/>
</dbReference>
<comment type="subcellular location">
    <subcellularLocation>
        <location evidence="1">Membrane</location>
        <topology evidence="1">Multi-pass membrane protein</topology>
    </subcellularLocation>
</comment>
<evidence type="ECO:0000256" key="2">
    <source>
        <dbReference type="ARBA" id="ARBA00007520"/>
    </source>
</evidence>
<evidence type="ECO:0000256" key="1">
    <source>
        <dbReference type="ARBA" id="ARBA00004141"/>
    </source>
</evidence>
<evidence type="ECO:0000256" key="7">
    <source>
        <dbReference type="SAM" id="Phobius"/>
    </source>
</evidence>
<dbReference type="InterPro" id="IPR011701">
    <property type="entry name" value="MFS"/>
</dbReference>
<evidence type="ECO:0000313" key="10">
    <source>
        <dbReference type="Proteomes" id="UP001172681"/>
    </source>
</evidence>
<keyword evidence="5 7" id="KW-0472">Membrane</keyword>
<feature type="transmembrane region" description="Helical" evidence="7">
    <location>
        <begin position="188"/>
        <end position="207"/>
    </location>
</feature>
<dbReference type="PANTHER" id="PTHR23501:SF193">
    <property type="entry name" value="MULTIDRUG TRANSPORTER, PUTATIVE (AFU_ORTHOLOGUE AFUA_8G00940)-RELATED"/>
    <property type="match status" value="1"/>
</dbReference>
<keyword evidence="3 7" id="KW-0812">Transmembrane</keyword>
<keyword evidence="10" id="KW-1185">Reference proteome</keyword>